<gene>
    <name evidence="1" type="ORF">SSGG_04143</name>
</gene>
<dbReference type="Proteomes" id="UP000003986">
    <property type="component" value="Unassembled WGS sequence"/>
</dbReference>
<dbReference type="AlphaFoldDB" id="D6ADU0"/>
<sequence length="150" mass="16373">MVRRAGGGHPRTSGRGGRVMPDITYVLDCEAVSRAAIGNPEMKGRLKDAHRAGIRVVTSSMTLIEAYHSKIRRPVWDWAMSGMVVEPVTKDIADEAIRLLREAGLHRHKYAIDAALAAIANRQPGRTALFTSDADDMGKLCGARVQLRAL</sequence>
<name>D6ADU0_STRFL</name>
<proteinExistence type="predicted"/>
<evidence type="ECO:0000313" key="1">
    <source>
        <dbReference type="EMBL" id="EFE76776.2"/>
    </source>
</evidence>
<accession>D6ADU0</accession>
<evidence type="ECO:0000313" key="2">
    <source>
        <dbReference type="Proteomes" id="UP000003986"/>
    </source>
</evidence>
<reference evidence="2" key="1">
    <citation type="submission" date="2008-10" db="EMBL/GenBank/DDBJ databases">
        <authorList>
            <person name="Molnar K."/>
        </authorList>
    </citation>
    <scope>NUCLEOTIDE SEQUENCE [LARGE SCALE GENOMIC DNA]</scope>
    <source>
        <strain evidence="2">NRRL 15998</strain>
    </source>
</reference>
<dbReference type="SUPFAM" id="SSF88723">
    <property type="entry name" value="PIN domain-like"/>
    <property type="match status" value="1"/>
</dbReference>
<reference evidence="2" key="2">
    <citation type="submission" date="2008-12" db="EMBL/GenBank/DDBJ databases">
        <title>Annotation of Streptomyces roseosporus strain NRRL 15998.</title>
        <authorList>
            <consortium name="The Broad Institute Genome Sequencing Platform"/>
            <consortium name="Broad Institute Microbial Sequencing Center"/>
            <person name="Fischbach M."/>
            <person name="Ward D."/>
            <person name="Young S."/>
            <person name="Kodira C.D."/>
            <person name="Zeng Q."/>
            <person name="Koehrsen M."/>
            <person name="Godfrey P."/>
            <person name="Alvarado L."/>
            <person name="Berlin A.M."/>
            <person name="Borenstein D."/>
            <person name="Chen Z."/>
            <person name="Engels R."/>
            <person name="Freedman E."/>
            <person name="Gellesch M."/>
            <person name="Goldberg J."/>
            <person name="Griggs A."/>
            <person name="Gujja S."/>
            <person name="Heiman D.I."/>
            <person name="Hepburn T.A."/>
            <person name="Howarth C."/>
            <person name="Jen D."/>
            <person name="Larson L."/>
            <person name="Lewis B."/>
            <person name="Mehta T."/>
            <person name="Park D."/>
            <person name="Pearson M."/>
            <person name="Roberts A."/>
            <person name="Saif S."/>
            <person name="Shea T.D."/>
            <person name="Shenoy N."/>
            <person name="Sisk P."/>
            <person name="Stolte C."/>
            <person name="Sykes S.N."/>
            <person name="Walk T."/>
            <person name="White J."/>
            <person name="Yandava C."/>
            <person name="Straight P."/>
            <person name="Clardy J."/>
            <person name="Hung D."/>
            <person name="Kolter R."/>
            <person name="Mekalanos J."/>
            <person name="Walker S."/>
            <person name="Walsh C.T."/>
            <person name="Wieland B.L.C."/>
            <person name="Ilzarbe M."/>
            <person name="Galagan J."/>
            <person name="Nusbaum C."/>
            <person name="Birren B."/>
        </authorList>
    </citation>
    <scope>NUCLEOTIDE SEQUENCE [LARGE SCALE GENOMIC DNA]</scope>
    <source>
        <strain evidence="2">NRRL 15998</strain>
    </source>
</reference>
<protein>
    <submittedName>
        <fullName evidence="1">Predicted protein</fullName>
    </submittedName>
</protein>
<dbReference type="EMBL" id="DS999644">
    <property type="protein sequence ID" value="EFE76776.2"/>
    <property type="molecule type" value="Genomic_DNA"/>
</dbReference>
<organism evidence="1 2">
    <name type="scientific">Streptomyces filamentosus NRRL 15998</name>
    <dbReference type="NCBI Taxonomy" id="457431"/>
    <lineage>
        <taxon>Bacteria</taxon>
        <taxon>Bacillati</taxon>
        <taxon>Actinomycetota</taxon>
        <taxon>Actinomycetes</taxon>
        <taxon>Kitasatosporales</taxon>
        <taxon>Streptomycetaceae</taxon>
        <taxon>Streptomyces</taxon>
    </lineage>
</organism>
<dbReference type="InterPro" id="IPR029060">
    <property type="entry name" value="PIN-like_dom_sf"/>
</dbReference>
<dbReference type="Gene3D" id="3.40.50.1010">
    <property type="entry name" value="5'-nuclease"/>
    <property type="match status" value="1"/>
</dbReference>